<keyword evidence="2 4" id="KW-0238">DNA-binding</keyword>
<dbReference type="Proteomes" id="UP000218067">
    <property type="component" value="Chromosome"/>
</dbReference>
<reference evidence="7 8" key="1">
    <citation type="submission" date="2016-08" db="EMBL/GenBank/DDBJ databases">
        <title>Complete genome sequence of Mycobacterium shinshuense, a subspecies of M. ulcerans.</title>
        <authorList>
            <person name="Yoshida M."/>
            <person name="Ogura Y."/>
            <person name="Hayashi T."/>
            <person name="Hoshino Y."/>
        </authorList>
    </citation>
    <scope>NUCLEOTIDE SEQUENCE [LARGE SCALE GENOMIC DNA]</scope>
    <source>
        <strain evidence="8">ATCC 33728</strain>
    </source>
</reference>
<keyword evidence="1" id="KW-0805">Transcription regulation</keyword>
<dbReference type="GO" id="GO:0003700">
    <property type="term" value="F:DNA-binding transcription factor activity"/>
    <property type="evidence" value="ECO:0007669"/>
    <property type="project" value="TreeGrafter"/>
</dbReference>
<name>A0A1B4Y9F1_MYCUL</name>
<dbReference type="SUPFAM" id="SSF48498">
    <property type="entry name" value="Tetracyclin repressor-like, C-terminal domain"/>
    <property type="match status" value="1"/>
</dbReference>
<proteinExistence type="predicted"/>
<dbReference type="RefSeq" id="WP_096372106.1">
    <property type="nucleotide sequence ID" value="NZ_AP017624.1"/>
</dbReference>
<dbReference type="EMBL" id="AP017624">
    <property type="protein sequence ID" value="BAV43689.1"/>
    <property type="molecule type" value="Genomic_DNA"/>
</dbReference>
<dbReference type="InterPro" id="IPR036271">
    <property type="entry name" value="Tet_transcr_reg_TetR-rel_C_sf"/>
</dbReference>
<accession>A0A1B4Y9F1</accession>
<evidence type="ECO:0000256" key="2">
    <source>
        <dbReference type="ARBA" id="ARBA00023125"/>
    </source>
</evidence>
<feature type="domain" description="HTH tetR-type" evidence="6">
    <location>
        <begin position="21"/>
        <end position="81"/>
    </location>
</feature>
<feature type="region of interest" description="Disordered" evidence="5">
    <location>
        <begin position="1"/>
        <end position="21"/>
    </location>
</feature>
<feature type="compositionally biased region" description="Polar residues" evidence="5">
    <location>
        <begin position="1"/>
        <end position="11"/>
    </location>
</feature>
<evidence type="ECO:0000256" key="3">
    <source>
        <dbReference type="ARBA" id="ARBA00023163"/>
    </source>
</evidence>
<gene>
    <name evidence="7" type="ORF">SHTP_4826</name>
</gene>
<dbReference type="PANTHER" id="PTHR30055:SF234">
    <property type="entry name" value="HTH-TYPE TRANSCRIPTIONAL REGULATOR BETI"/>
    <property type="match status" value="1"/>
</dbReference>
<dbReference type="Pfam" id="PF00440">
    <property type="entry name" value="TetR_N"/>
    <property type="match status" value="1"/>
</dbReference>
<evidence type="ECO:0000313" key="7">
    <source>
        <dbReference type="EMBL" id="BAV43689.1"/>
    </source>
</evidence>
<evidence type="ECO:0000313" key="8">
    <source>
        <dbReference type="Proteomes" id="UP000218067"/>
    </source>
</evidence>
<dbReference type="InterPro" id="IPR050109">
    <property type="entry name" value="HTH-type_TetR-like_transc_reg"/>
</dbReference>
<dbReference type="PANTHER" id="PTHR30055">
    <property type="entry name" value="HTH-TYPE TRANSCRIPTIONAL REGULATOR RUTR"/>
    <property type="match status" value="1"/>
</dbReference>
<feature type="DNA-binding region" description="H-T-H motif" evidence="4">
    <location>
        <begin position="44"/>
        <end position="63"/>
    </location>
</feature>
<evidence type="ECO:0000256" key="4">
    <source>
        <dbReference type="PROSITE-ProRule" id="PRU00335"/>
    </source>
</evidence>
<evidence type="ECO:0000256" key="5">
    <source>
        <dbReference type="SAM" id="MobiDB-lite"/>
    </source>
</evidence>
<dbReference type="GeneID" id="93439381"/>
<dbReference type="Gene3D" id="1.10.357.10">
    <property type="entry name" value="Tetracycline Repressor, domain 2"/>
    <property type="match status" value="1"/>
</dbReference>
<keyword evidence="3" id="KW-0804">Transcription</keyword>
<dbReference type="InterPro" id="IPR009057">
    <property type="entry name" value="Homeodomain-like_sf"/>
</dbReference>
<dbReference type="PROSITE" id="PS50977">
    <property type="entry name" value="HTH_TETR_2"/>
    <property type="match status" value="1"/>
</dbReference>
<dbReference type="AlphaFoldDB" id="A0A1B4Y9F1"/>
<sequence length="220" mass="23397">MTVPTFSTRSQLGRPVGARGEQTRQRIITAAMRCVAEAGPAQASIREIANAADMTSGSLYHYFPNKSELLNATATEIEEIVLPRLHAAAASSDDIVDRLDAVLDESKRLMRDYPYLAGFLRAVRAENADQTGGGRRTYPGSKALRDVITEIVDDARGRGVLSAGIAPGAAVDAICALTRGLTEQAANLGPQSYDVTLDSAKQLLRGSLFAGAKPTATHRT</sequence>
<organism evidence="7 8">
    <name type="scientific">Mycobacterium ulcerans subsp. shinshuense</name>
    <dbReference type="NCBI Taxonomy" id="1124626"/>
    <lineage>
        <taxon>Bacteria</taxon>
        <taxon>Bacillati</taxon>
        <taxon>Actinomycetota</taxon>
        <taxon>Actinomycetes</taxon>
        <taxon>Mycobacteriales</taxon>
        <taxon>Mycobacteriaceae</taxon>
        <taxon>Mycobacterium</taxon>
        <taxon>Mycobacterium ulcerans group</taxon>
    </lineage>
</organism>
<dbReference type="GO" id="GO:0000976">
    <property type="term" value="F:transcription cis-regulatory region binding"/>
    <property type="evidence" value="ECO:0007669"/>
    <property type="project" value="TreeGrafter"/>
</dbReference>
<dbReference type="PRINTS" id="PR00455">
    <property type="entry name" value="HTHTETR"/>
</dbReference>
<evidence type="ECO:0000259" key="6">
    <source>
        <dbReference type="PROSITE" id="PS50977"/>
    </source>
</evidence>
<protein>
    <submittedName>
        <fullName evidence="7">TetR family transcriptional regulator</fullName>
    </submittedName>
</protein>
<dbReference type="SUPFAM" id="SSF46689">
    <property type="entry name" value="Homeodomain-like"/>
    <property type="match status" value="1"/>
</dbReference>
<evidence type="ECO:0000256" key="1">
    <source>
        <dbReference type="ARBA" id="ARBA00023015"/>
    </source>
</evidence>
<dbReference type="InterPro" id="IPR001647">
    <property type="entry name" value="HTH_TetR"/>
</dbReference>